<keyword evidence="2" id="KW-0808">Transferase</keyword>
<comment type="caution">
    <text evidence="5">The sequence shown here is derived from an EMBL/GenBank/DDBJ whole genome shotgun (WGS) entry which is preliminary data.</text>
</comment>
<keyword evidence="1" id="KW-0489">Methyltransferase</keyword>
<name>A0AAN8G3C2_TRICO</name>
<dbReference type="InterPro" id="IPR001537">
    <property type="entry name" value="SpoU_MeTrfase"/>
</dbReference>
<feature type="non-terminal residue" evidence="5">
    <location>
        <position position="1"/>
    </location>
</feature>
<evidence type="ECO:0000313" key="5">
    <source>
        <dbReference type="EMBL" id="KAK5986367.1"/>
    </source>
</evidence>
<evidence type="ECO:0000259" key="4">
    <source>
        <dbReference type="Pfam" id="PF00588"/>
    </source>
</evidence>
<feature type="compositionally biased region" description="Basic and acidic residues" evidence="3">
    <location>
        <begin position="1"/>
        <end position="10"/>
    </location>
</feature>
<feature type="domain" description="tRNA/rRNA methyltransferase SpoU type" evidence="4">
    <location>
        <begin position="183"/>
        <end position="311"/>
    </location>
</feature>
<dbReference type="PANTHER" id="PTHR46103">
    <property type="entry name" value="RRNA METHYLTRANSFERASE 1, MITOCHONDRIAL"/>
    <property type="match status" value="1"/>
</dbReference>
<evidence type="ECO:0000256" key="2">
    <source>
        <dbReference type="ARBA" id="ARBA00022679"/>
    </source>
</evidence>
<dbReference type="InterPro" id="IPR029028">
    <property type="entry name" value="Alpha/beta_knot_MTases"/>
</dbReference>
<dbReference type="PANTHER" id="PTHR46103:SF1">
    <property type="entry name" value="RRNA METHYLTRANSFERASE 1, MITOCHONDRIAL"/>
    <property type="match status" value="1"/>
</dbReference>
<evidence type="ECO:0000256" key="1">
    <source>
        <dbReference type="ARBA" id="ARBA00022603"/>
    </source>
</evidence>
<protein>
    <recommendedName>
        <fullName evidence="4">tRNA/rRNA methyltransferase SpoU type domain-containing protein</fullName>
    </recommendedName>
</protein>
<feature type="region of interest" description="Disordered" evidence="3">
    <location>
        <begin position="1"/>
        <end position="36"/>
    </location>
</feature>
<dbReference type="GO" id="GO:0005739">
    <property type="term" value="C:mitochondrion"/>
    <property type="evidence" value="ECO:0007669"/>
    <property type="project" value="TreeGrafter"/>
</dbReference>
<evidence type="ECO:0000313" key="6">
    <source>
        <dbReference type="Proteomes" id="UP001331761"/>
    </source>
</evidence>
<dbReference type="GO" id="GO:0003723">
    <property type="term" value="F:RNA binding"/>
    <property type="evidence" value="ECO:0007669"/>
    <property type="project" value="InterPro"/>
</dbReference>
<keyword evidence="6" id="KW-1185">Reference proteome</keyword>
<dbReference type="InterPro" id="IPR047182">
    <property type="entry name" value="MRM1"/>
</dbReference>
<dbReference type="Gene3D" id="3.40.1280.10">
    <property type="match status" value="1"/>
</dbReference>
<dbReference type="AlphaFoldDB" id="A0AAN8G3C2"/>
<proteinExistence type="predicted"/>
<evidence type="ECO:0000256" key="3">
    <source>
        <dbReference type="SAM" id="MobiDB-lite"/>
    </source>
</evidence>
<dbReference type="Proteomes" id="UP001331761">
    <property type="component" value="Unassembled WGS sequence"/>
</dbReference>
<gene>
    <name evidence="5" type="ORF">GCK32_009353</name>
</gene>
<dbReference type="InterPro" id="IPR029026">
    <property type="entry name" value="tRNA_m1G_MTases_N"/>
</dbReference>
<reference evidence="5 6" key="1">
    <citation type="submission" date="2019-10" db="EMBL/GenBank/DDBJ databases">
        <title>Assembly and Annotation for the nematode Trichostrongylus colubriformis.</title>
        <authorList>
            <person name="Martin J."/>
        </authorList>
    </citation>
    <scope>NUCLEOTIDE SEQUENCE [LARGE SCALE GENOMIC DNA]</scope>
    <source>
        <strain evidence="5">G859</strain>
        <tissue evidence="5">Whole worm</tissue>
    </source>
</reference>
<dbReference type="SUPFAM" id="SSF75217">
    <property type="entry name" value="alpha/beta knot"/>
    <property type="match status" value="1"/>
</dbReference>
<organism evidence="5 6">
    <name type="scientific">Trichostrongylus colubriformis</name>
    <name type="common">Black scour worm</name>
    <dbReference type="NCBI Taxonomy" id="6319"/>
    <lineage>
        <taxon>Eukaryota</taxon>
        <taxon>Metazoa</taxon>
        <taxon>Ecdysozoa</taxon>
        <taxon>Nematoda</taxon>
        <taxon>Chromadorea</taxon>
        <taxon>Rhabditida</taxon>
        <taxon>Rhabditina</taxon>
        <taxon>Rhabditomorpha</taxon>
        <taxon>Strongyloidea</taxon>
        <taxon>Trichostrongylidae</taxon>
        <taxon>Trichostrongylus</taxon>
    </lineage>
</organism>
<dbReference type="Pfam" id="PF00588">
    <property type="entry name" value="SpoU_methylase"/>
    <property type="match status" value="1"/>
</dbReference>
<sequence>RVVDVERKQWAEGNVPPVGLKESTPSAPNTSAPPKPAGFLETSYSFDGCATALMAIDRKLKWASERIDRSENASEIREMFALINEGLSNCSSYVLTQSMVHLPNILPSIARRASTSNGSIDTSRPNLVFRKAKVLGKSVEDLRSLNVPVPKFRGEAVFGIYPVREALAAGKRTFFALYIKDSVRPSRITPSMSKASCGALETFTVARVPSFMHLHKALKSVGASFLGTSDASSAPRYGKPVIELKDLKIRPEEKIVVVLGKFFIFQCDEGAGISEEVVNSCDKLLTITSTSTKRTGVNSLNVSVVAGILLHHIAMARRSQ</sequence>
<dbReference type="EMBL" id="WIXE01000667">
    <property type="protein sequence ID" value="KAK5986367.1"/>
    <property type="molecule type" value="Genomic_DNA"/>
</dbReference>
<accession>A0AAN8G3C2</accession>
<dbReference type="GO" id="GO:0016435">
    <property type="term" value="F:rRNA (guanine) methyltransferase activity"/>
    <property type="evidence" value="ECO:0007669"/>
    <property type="project" value="TreeGrafter"/>
</dbReference>